<dbReference type="Proteomes" id="UP000634136">
    <property type="component" value="Unassembled WGS sequence"/>
</dbReference>
<accession>A0A835CIS8</accession>
<dbReference type="EMBL" id="JAAIUW010000002">
    <property type="protein sequence ID" value="KAF7841545.1"/>
    <property type="molecule type" value="Genomic_DNA"/>
</dbReference>
<protein>
    <submittedName>
        <fullName evidence="1">Uncharacterized protein</fullName>
    </submittedName>
</protein>
<name>A0A835CIS8_9FABA</name>
<gene>
    <name evidence="1" type="ORF">G2W53_003843</name>
</gene>
<sequence>MEKSTQFSWFLQLQQAELLLDYSRSCYFSGLFVSVSVLGFSCPREEVERNDEFCMVMRGVLSLIHPNSHGDTEW</sequence>
<evidence type="ECO:0000313" key="1">
    <source>
        <dbReference type="EMBL" id="KAF7841545.1"/>
    </source>
</evidence>
<proteinExistence type="predicted"/>
<organism evidence="1 2">
    <name type="scientific">Senna tora</name>
    <dbReference type="NCBI Taxonomy" id="362788"/>
    <lineage>
        <taxon>Eukaryota</taxon>
        <taxon>Viridiplantae</taxon>
        <taxon>Streptophyta</taxon>
        <taxon>Embryophyta</taxon>
        <taxon>Tracheophyta</taxon>
        <taxon>Spermatophyta</taxon>
        <taxon>Magnoliopsida</taxon>
        <taxon>eudicotyledons</taxon>
        <taxon>Gunneridae</taxon>
        <taxon>Pentapetalae</taxon>
        <taxon>rosids</taxon>
        <taxon>fabids</taxon>
        <taxon>Fabales</taxon>
        <taxon>Fabaceae</taxon>
        <taxon>Caesalpinioideae</taxon>
        <taxon>Cassia clade</taxon>
        <taxon>Senna</taxon>
    </lineage>
</organism>
<evidence type="ECO:0000313" key="2">
    <source>
        <dbReference type="Proteomes" id="UP000634136"/>
    </source>
</evidence>
<comment type="caution">
    <text evidence="1">The sequence shown here is derived from an EMBL/GenBank/DDBJ whole genome shotgun (WGS) entry which is preliminary data.</text>
</comment>
<dbReference type="AlphaFoldDB" id="A0A835CIS8"/>
<reference evidence="1" key="1">
    <citation type="submission" date="2020-09" db="EMBL/GenBank/DDBJ databases">
        <title>Genome-Enabled Discovery of Anthraquinone Biosynthesis in Senna tora.</title>
        <authorList>
            <person name="Kang S.-H."/>
            <person name="Pandey R.P."/>
            <person name="Lee C.-M."/>
            <person name="Sim J.-S."/>
            <person name="Jeong J.-T."/>
            <person name="Choi B.-S."/>
            <person name="Jung M."/>
            <person name="Ginzburg D."/>
            <person name="Zhao K."/>
            <person name="Won S.Y."/>
            <person name="Oh T.-J."/>
            <person name="Yu Y."/>
            <person name="Kim N.-H."/>
            <person name="Lee O.R."/>
            <person name="Lee T.-H."/>
            <person name="Bashyal P."/>
            <person name="Kim T.-S."/>
            <person name="Lee W.-H."/>
            <person name="Kawkins C."/>
            <person name="Kim C.-K."/>
            <person name="Kim J.S."/>
            <person name="Ahn B.O."/>
            <person name="Rhee S.Y."/>
            <person name="Sohng J.K."/>
        </authorList>
    </citation>
    <scope>NUCLEOTIDE SEQUENCE</scope>
    <source>
        <tissue evidence="1">Leaf</tissue>
    </source>
</reference>
<keyword evidence="2" id="KW-1185">Reference proteome</keyword>